<comment type="subunit">
    <text evidence="4">Homotetramer.</text>
</comment>
<feature type="propeptide" id="PRO_5010592805" evidence="4">
    <location>
        <begin position="1"/>
        <end position="9"/>
    </location>
</feature>
<dbReference type="EMBL" id="FTPL01000002">
    <property type="protein sequence ID" value="SIT82502.1"/>
    <property type="molecule type" value="Genomic_DNA"/>
</dbReference>
<dbReference type="InterPro" id="IPR005080">
    <property type="entry name" value="Peptidase_A25"/>
</dbReference>
<dbReference type="RefSeq" id="WP_076757769.1">
    <property type="nucleotide sequence ID" value="NZ_FTPL01000002.1"/>
</dbReference>
<dbReference type="AlphaFoldDB" id="A0A1U7PMV8"/>
<dbReference type="GO" id="GO:0009847">
    <property type="term" value="P:spore germination"/>
    <property type="evidence" value="ECO:0007669"/>
    <property type="project" value="UniProtKB-UniRule"/>
</dbReference>
<sequence>MAISFGRTDLLDESEEMVRHRTEREKDKLTKAGGIEFEENREGRFIVTSIRVDDEGGEKIGRKAGTYVTLTAPGLTADDAEGFADLEAILSEKLEEMHRPLGLPESPKVLVVGLGNRSVTPDAVGPYAIDRLQESVPIVPADERTIIAYAAGVTGQTGFETSEFVAALGERINPDLIIVIDALAARDSTRLCRTIQITDTGIHPGSGVGNSRKEISREVLGIPVTAIGIPTVVDGPVMVSDAIESVFNYIAQKIEETSAPSSALAVTPWLHDKSKPADKEVLKPIFGEWSQWSKEDKQQLFEEVLSTEEQGMFVTPKETDAWILQYATLISAGLIKWLAPGPPGSETPSPAI</sequence>
<comment type="similarity">
    <text evidence="4">Belongs to the peptidase A25 family.</text>
</comment>
<evidence type="ECO:0000256" key="1">
    <source>
        <dbReference type="ARBA" id="ARBA00022670"/>
    </source>
</evidence>
<dbReference type="Gene3D" id="3.40.50.1450">
    <property type="entry name" value="HybD-like"/>
    <property type="match status" value="1"/>
</dbReference>
<name>A0A1U7PMV8_9BACI</name>
<dbReference type="PIRSF" id="PIRSF019549">
    <property type="entry name" value="Peptidase_A25"/>
    <property type="match status" value="1"/>
</dbReference>
<organism evidence="5 6">
    <name type="scientific">Edaphobacillus lindanitolerans</name>
    <dbReference type="NCBI Taxonomy" id="550447"/>
    <lineage>
        <taxon>Bacteria</taxon>
        <taxon>Bacillati</taxon>
        <taxon>Bacillota</taxon>
        <taxon>Bacilli</taxon>
        <taxon>Bacillales</taxon>
        <taxon>Bacillaceae</taxon>
        <taxon>Edaphobacillus</taxon>
    </lineage>
</organism>
<dbReference type="InterPro" id="IPR023430">
    <property type="entry name" value="Pept_HybD-like_dom_sf"/>
</dbReference>
<dbReference type="SUPFAM" id="SSF53163">
    <property type="entry name" value="HybD-like"/>
    <property type="match status" value="1"/>
</dbReference>
<evidence type="ECO:0000256" key="2">
    <source>
        <dbReference type="ARBA" id="ARBA00022801"/>
    </source>
</evidence>
<dbReference type="NCBIfam" id="TIGR01441">
    <property type="entry name" value="GPR"/>
    <property type="match status" value="1"/>
</dbReference>
<keyword evidence="2 4" id="KW-0378">Hydrolase</keyword>
<comment type="function">
    <text evidence="4">Initiates the rapid degradation of small, acid-soluble proteins during spore germination.</text>
</comment>
<proteinExistence type="inferred from homology"/>
<dbReference type="Pfam" id="PF03418">
    <property type="entry name" value="Peptidase_A25"/>
    <property type="match status" value="1"/>
</dbReference>
<gene>
    <name evidence="4" type="primary">gpr</name>
    <name evidence="5" type="ORF">SAMN05428946_1516</name>
</gene>
<dbReference type="GO" id="GO:0006508">
    <property type="term" value="P:proteolysis"/>
    <property type="evidence" value="ECO:0007669"/>
    <property type="project" value="UniProtKB-UniRule"/>
</dbReference>
<evidence type="ECO:0000313" key="5">
    <source>
        <dbReference type="EMBL" id="SIT82502.1"/>
    </source>
</evidence>
<dbReference type="STRING" id="550447.SAMN05428946_1516"/>
<keyword evidence="6" id="KW-1185">Reference proteome</keyword>
<protein>
    <recommendedName>
        <fullName evidence="4">Germination protease</fullName>
        <ecNumber evidence="4">3.4.24.78</ecNumber>
    </recommendedName>
    <alternativeName>
        <fullName evidence="4">GPR endopeptidase</fullName>
    </alternativeName>
    <alternativeName>
        <fullName evidence="4">Germination proteinase</fullName>
    </alternativeName>
    <alternativeName>
        <fullName evidence="4">Spore protease</fullName>
    </alternativeName>
</protein>
<feature type="chain" id="PRO_5023355182" description="Germination protease" evidence="4">
    <location>
        <begin position="10"/>
        <end position="352"/>
    </location>
</feature>
<accession>A0A1U7PMV8</accession>
<keyword evidence="1 4" id="KW-0645">Protease</keyword>
<dbReference type="HAMAP" id="MF_00626">
    <property type="entry name" value="Germination_prot"/>
    <property type="match status" value="1"/>
</dbReference>
<reference evidence="6" key="1">
    <citation type="submission" date="2017-01" db="EMBL/GenBank/DDBJ databases">
        <authorList>
            <person name="Varghese N."/>
            <person name="Submissions S."/>
        </authorList>
    </citation>
    <scope>NUCLEOTIDE SEQUENCE [LARGE SCALE GENOMIC DNA]</scope>
    <source>
        <strain evidence="6">MNA4</strain>
    </source>
</reference>
<dbReference type="OrthoDB" id="9777293at2"/>
<keyword evidence="3 4" id="KW-0865">Zymogen</keyword>
<comment type="catalytic activity">
    <reaction evidence="4">
        <text>Endopeptidase action with P4 Glu or Asp, P1 preferably Glu &gt; Asp, P1' hydrophobic and P2' Ala.</text>
        <dbReference type="EC" id="3.4.24.78"/>
    </reaction>
</comment>
<evidence type="ECO:0000256" key="4">
    <source>
        <dbReference type="HAMAP-Rule" id="MF_00626"/>
    </source>
</evidence>
<evidence type="ECO:0000313" key="6">
    <source>
        <dbReference type="Proteomes" id="UP000187550"/>
    </source>
</evidence>
<comment type="PTM">
    <text evidence="4">Autoproteolytically processed. The inactive tetrameric zymogen termed p46 autoprocesses to a smaller form termed p41, which is active only during spore germination.</text>
</comment>
<evidence type="ECO:0000256" key="3">
    <source>
        <dbReference type="ARBA" id="ARBA00023145"/>
    </source>
</evidence>
<dbReference type="Proteomes" id="UP000187550">
    <property type="component" value="Unassembled WGS sequence"/>
</dbReference>
<dbReference type="EC" id="3.4.24.78" evidence="4"/>
<dbReference type="GO" id="GO:0004222">
    <property type="term" value="F:metalloendopeptidase activity"/>
    <property type="evidence" value="ECO:0007669"/>
    <property type="project" value="UniProtKB-UniRule"/>
</dbReference>